<dbReference type="RefSeq" id="WP_202092727.1">
    <property type="nucleotide sequence ID" value="NZ_JAELVM010000003.1"/>
</dbReference>
<proteinExistence type="predicted"/>
<dbReference type="Pfam" id="PF05954">
    <property type="entry name" value="Phage_GPD"/>
    <property type="match status" value="1"/>
</dbReference>
<evidence type="ECO:0000259" key="2">
    <source>
        <dbReference type="Pfam" id="PF04717"/>
    </source>
</evidence>
<dbReference type="Gene3D" id="3.55.50.10">
    <property type="entry name" value="Baseplate protein-like domains"/>
    <property type="match status" value="1"/>
</dbReference>
<accession>A0ABS1QIF1</accession>
<name>A0ABS1QIF1_9FLAO</name>
<gene>
    <name evidence="3" type="ORF">JET18_16170</name>
</gene>
<dbReference type="Gene3D" id="2.40.50.230">
    <property type="entry name" value="Gp5 N-terminal domain"/>
    <property type="match status" value="1"/>
</dbReference>
<feature type="domain" description="Gp5/Type VI secretion system Vgr protein OB-fold" evidence="2">
    <location>
        <begin position="468"/>
        <end position="546"/>
    </location>
</feature>
<feature type="region of interest" description="Disordered" evidence="1">
    <location>
        <begin position="1"/>
        <end position="41"/>
    </location>
</feature>
<evidence type="ECO:0000313" key="3">
    <source>
        <dbReference type="EMBL" id="MBL1222389.1"/>
    </source>
</evidence>
<dbReference type="EMBL" id="JAELVM010000003">
    <property type="protein sequence ID" value="MBL1222389.1"/>
    <property type="molecule type" value="Genomic_DNA"/>
</dbReference>
<dbReference type="SUPFAM" id="SSF69255">
    <property type="entry name" value="gp5 N-terminal domain-like"/>
    <property type="match status" value="1"/>
</dbReference>
<comment type="caution">
    <text evidence="3">The sequence shown here is derived from an EMBL/GenBank/DDBJ whole genome shotgun (WGS) entry which is preliminary data.</text>
</comment>
<reference evidence="3 4" key="1">
    <citation type="submission" date="2020-12" db="EMBL/GenBank/DDBJ databases">
        <title>Chryseobacterium endoalhailicus sp. nov., isolated from seed of leguminous plant.</title>
        <authorList>
            <person name="Zhang X."/>
        </authorList>
    </citation>
    <scope>NUCLEOTIDE SEQUENCE [LARGE SCALE GENOMIC DNA]</scope>
    <source>
        <strain evidence="3 4">L7</strain>
    </source>
</reference>
<dbReference type="InterPro" id="IPR006531">
    <property type="entry name" value="Gp5/Vgr_OB"/>
</dbReference>
<keyword evidence="4" id="KW-1185">Reference proteome</keyword>
<organism evidence="3 4">
    <name type="scientific">Chryseobacterium endalhagicum</name>
    <dbReference type="NCBI Taxonomy" id="2797638"/>
    <lineage>
        <taxon>Bacteria</taxon>
        <taxon>Pseudomonadati</taxon>
        <taxon>Bacteroidota</taxon>
        <taxon>Flavobacteriia</taxon>
        <taxon>Flavobacteriales</taxon>
        <taxon>Weeksellaceae</taxon>
        <taxon>Chryseobacterium group</taxon>
        <taxon>Chryseobacterium</taxon>
    </lineage>
</organism>
<sequence>MFQDSESSKKTGPKSKKDLGKLQPAGINPANEAVKKADSKIQKTAQTAGQALSYSNTFLNQASQPNTPLINKGKIWSDQPTSKIHNARSIPTSELLGINRVIKLDIVIEGKVIKHFKHFKLTQSAVKHHEFDLTLAHDTLGDAENHNLEQAQNFLGKRLTVVFKYKDVEESPERNFIGVITEVGFSQEKGSLGNIVLTGYSPTVLLDAAPHIQSFGGAQEISLNSIADSIIKEGLGSSKFDFRVDSQHGNVSYSSQYEETHYNYLARMAEAYGEQFYYDGEVLHFGKLPPQEKPVQLIYGSSVHDIKVKMKAQHVNPTFYGYNSSKNEKLTTGSSKITHQSDIAKRAYEISQKTFTTPSLRVAPIKASSFMDIDASQKGTAGSKAVNVFITSGSTSVPFLYPGCPADVEMRKADTNQTAYFTKLMITEVTHEVDARGYYSGNFEAIAADTGFIPRPEFEIPKADPQFAKVISNTDPLNQGRVQVQFDWQNGPDTTEFIRVMSPDAGSSDKVSKNRGFMSVPEVGDQIVVNFVHQHPDRPFVMGGLFHGSIGAGGGAGNNVMSFSGRSGAELKYDNGAGSMNLKDQGGANMLFDGAGNAATNAAVSKTINVGKGGESLLKMDNAGNISLTCNTNITLTTGKSSITMKSDGTILISGKVIGIGGSEGVGVKGGKAVEINSPKNHIGGETKLDGGDVFIN</sequence>
<dbReference type="Proteomes" id="UP000661696">
    <property type="component" value="Unassembled WGS sequence"/>
</dbReference>
<protein>
    <submittedName>
        <fullName evidence="3">Vgr family protein</fullName>
    </submittedName>
</protein>
<dbReference type="InterPro" id="IPR037026">
    <property type="entry name" value="Vgr_OB-fold_dom_sf"/>
</dbReference>
<evidence type="ECO:0000256" key="1">
    <source>
        <dbReference type="SAM" id="MobiDB-lite"/>
    </source>
</evidence>
<dbReference type="SUPFAM" id="SSF69279">
    <property type="entry name" value="Phage tail proteins"/>
    <property type="match status" value="1"/>
</dbReference>
<dbReference type="SUPFAM" id="SSF69349">
    <property type="entry name" value="Phage fibre proteins"/>
    <property type="match status" value="1"/>
</dbReference>
<evidence type="ECO:0000313" key="4">
    <source>
        <dbReference type="Proteomes" id="UP000661696"/>
    </source>
</evidence>
<dbReference type="Pfam" id="PF04717">
    <property type="entry name" value="Phage_base_V"/>
    <property type="match status" value="1"/>
</dbReference>